<sequence length="73" mass="8229">MLSTNIILCQHLAPTHNQPLMELERHDGEASHYLTPQSTTSCSKTCAINLIIVGVHSNPEEIWRQHVAHKTVF</sequence>
<dbReference type="EnsemblPlants" id="OB11G12650.1">
    <property type="protein sequence ID" value="OB11G12650.1"/>
    <property type="gene ID" value="OB11G12650"/>
</dbReference>
<reference evidence="1" key="2">
    <citation type="submission" date="2013-04" db="UniProtKB">
        <authorList>
            <consortium name="EnsemblPlants"/>
        </authorList>
    </citation>
    <scope>IDENTIFICATION</scope>
</reference>
<dbReference type="Proteomes" id="UP000006038">
    <property type="component" value="Chromosome 11"/>
</dbReference>
<dbReference type="Gramene" id="OB11G12650.1">
    <property type="protein sequence ID" value="OB11G12650.1"/>
    <property type="gene ID" value="OB11G12650"/>
</dbReference>
<organism evidence="1">
    <name type="scientific">Oryza brachyantha</name>
    <name type="common">malo sina</name>
    <dbReference type="NCBI Taxonomy" id="4533"/>
    <lineage>
        <taxon>Eukaryota</taxon>
        <taxon>Viridiplantae</taxon>
        <taxon>Streptophyta</taxon>
        <taxon>Embryophyta</taxon>
        <taxon>Tracheophyta</taxon>
        <taxon>Spermatophyta</taxon>
        <taxon>Magnoliopsida</taxon>
        <taxon>Liliopsida</taxon>
        <taxon>Poales</taxon>
        <taxon>Poaceae</taxon>
        <taxon>BOP clade</taxon>
        <taxon>Oryzoideae</taxon>
        <taxon>Oryzeae</taxon>
        <taxon>Oryzinae</taxon>
        <taxon>Oryza</taxon>
    </lineage>
</organism>
<accession>J3N629</accession>
<evidence type="ECO:0000313" key="1">
    <source>
        <dbReference type="EnsemblPlants" id="OB11G12650.1"/>
    </source>
</evidence>
<name>J3N629_ORYBR</name>
<proteinExistence type="predicted"/>
<protein>
    <submittedName>
        <fullName evidence="1">Uncharacterized protein</fullName>
    </submittedName>
</protein>
<evidence type="ECO:0000313" key="2">
    <source>
        <dbReference type="Proteomes" id="UP000006038"/>
    </source>
</evidence>
<dbReference type="AlphaFoldDB" id="J3N629"/>
<keyword evidence="2" id="KW-1185">Reference proteome</keyword>
<reference evidence="1" key="1">
    <citation type="journal article" date="2013" name="Nat. Commun.">
        <title>Whole-genome sequencing of Oryza brachyantha reveals mechanisms underlying Oryza genome evolution.</title>
        <authorList>
            <person name="Chen J."/>
            <person name="Huang Q."/>
            <person name="Gao D."/>
            <person name="Wang J."/>
            <person name="Lang Y."/>
            <person name="Liu T."/>
            <person name="Li B."/>
            <person name="Bai Z."/>
            <person name="Luis Goicoechea J."/>
            <person name="Liang C."/>
            <person name="Chen C."/>
            <person name="Zhang W."/>
            <person name="Sun S."/>
            <person name="Liao Y."/>
            <person name="Zhang X."/>
            <person name="Yang L."/>
            <person name="Song C."/>
            <person name="Wang M."/>
            <person name="Shi J."/>
            <person name="Liu G."/>
            <person name="Liu J."/>
            <person name="Zhou H."/>
            <person name="Zhou W."/>
            <person name="Yu Q."/>
            <person name="An N."/>
            <person name="Chen Y."/>
            <person name="Cai Q."/>
            <person name="Wang B."/>
            <person name="Liu B."/>
            <person name="Min J."/>
            <person name="Huang Y."/>
            <person name="Wu H."/>
            <person name="Li Z."/>
            <person name="Zhang Y."/>
            <person name="Yin Y."/>
            <person name="Song W."/>
            <person name="Jiang J."/>
            <person name="Jackson S.A."/>
            <person name="Wing R.A."/>
            <person name="Wang J."/>
            <person name="Chen M."/>
        </authorList>
    </citation>
    <scope>NUCLEOTIDE SEQUENCE [LARGE SCALE GENOMIC DNA]</scope>
    <source>
        <strain evidence="1">cv. IRGC 101232</strain>
    </source>
</reference>
<dbReference type="HOGENOM" id="CLU_2708741_0_0_1"/>